<accession>A0AC60R1H2</accession>
<organism evidence="1 2">
    <name type="scientific">Ixodes persulcatus</name>
    <name type="common">Taiga tick</name>
    <dbReference type="NCBI Taxonomy" id="34615"/>
    <lineage>
        <taxon>Eukaryota</taxon>
        <taxon>Metazoa</taxon>
        <taxon>Ecdysozoa</taxon>
        <taxon>Arthropoda</taxon>
        <taxon>Chelicerata</taxon>
        <taxon>Arachnida</taxon>
        <taxon>Acari</taxon>
        <taxon>Parasitiformes</taxon>
        <taxon>Ixodida</taxon>
        <taxon>Ixodoidea</taxon>
        <taxon>Ixodidae</taxon>
        <taxon>Ixodinae</taxon>
        <taxon>Ixodes</taxon>
    </lineage>
</organism>
<reference evidence="1 2" key="1">
    <citation type="journal article" date="2020" name="Cell">
        <title>Large-Scale Comparative Analyses of Tick Genomes Elucidate Their Genetic Diversity and Vector Capacities.</title>
        <authorList>
            <consortium name="Tick Genome and Microbiome Consortium (TIGMIC)"/>
            <person name="Jia N."/>
            <person name="Wang J."/>
            <person name="Shi W."/>
            <person name="Du L."/>
            <person name="Sun Y."/>
            <person name="Zhan W."/>
            <person name="Jiang J.F."/>
            <person name="Wang Q."/>
            <person name="Zhang B."/>
            <person name="Ji P."/>
            <person name="Bell-Sakyi L."/>
            <person name="Cui X.M."/>
            <person name="Yuan T.T."/>
            <person name="Jiang B.G."/>
            <person name="Yang W.F."/>
            <person name="Lam T.T."/>
            <person name="Chang Q.C."/>
            <person name="Ding S.J."/>
            <person name="Wang X.J."/>
            <person name="Zhu J.G."/>
            <person name="Ruan X.D."/>
            <person name="Zhao L."/>
            <person name="Wei J.T."/>
            <person name="Ye R.Z."/>
            <person name="Que T.C."/>
            <person name="Du C.H."/>
            <person name="Zhou Y.H."/>
            <person name="Cheng J.X."/>
            <person name="Dai P.F."/>
            <person name="Guo W.B."/>
            <person name="Han X.H."/>
            <person name="Huang E.J."/>
            <person name="Li L.F."/>
            <person name="Wei W."/>
            <person name="Gao Y.C."/>
            <person name="Liu J.Z."/>
            <person name="Shao H.Z."/>
            <person name="Wang X."/>
            <person name="Wang C.C."/>
            <person name="Yang T.C."/>
            <person name="Huo Q.B."/>
            <person name="Li W."/>
            <person name="Chen H.Y."/>
            <person name="Chen S.E."/>
            <person name="Zhou L.G."/>
            <person name="Ni X.B."/>
            <person name="Tian J.H."/>
            <person name="Sheng Y."/>
            <person name="Liu T."/>
            <person name="Pan Y.S."/>
            <person name="Xia L.Y."/>
            <person name="Li J."/>
            <person name="Zhao F."/>
            <person name="Cao W.C."/>
        </authorList>
    </citation>
    <scope>NUCLEOTIDE SEQUENCE [LARGE SCALE GENOMIC DNA]</scope>
    <source>
        <strain evidence="1">Iper-2018</strain>
    </source>
</reference>
<dbReference type="EMBL" id="JABSTQ010001380">
    <property type="protein sequence ID" value="KAG0444840.1"/>
    <property type="molecule type" value="Genomic_DNA"/>
</dbReference>
<name>A0AC60R1H2_IXOPE</name>
<sequence>MEVEPEECAGWLHVKIGKKNEVQEAKANTRAVRRTMVASTRAARMPGILPKEENKIIVRPRGGLNLAKASAITVMTAIRTAASLTRAETMYDTQCPNVQQNIMVISTPDDLRARKYAGVKEIKIEDRTYDVSAYAAAPDGAVKGVVRGILVEDSAETITDNILNAKNLKARAAQRIGSSTTIIVVFEGPKVPNYVYYGGGLLRCTLYRKHYEVCRGCGKVGHRVDVCPTPETKVCIGCGEKTDRDHQCTPKCKLCGGPHVTGDKECKNKFKTPYIVKRRQWERKELDLTAEKAGTGNPPPKKTAEDFPQLRLRDLRSRTPKRTAFRSRSRSAGGKAKTSWAQVAEQSGSKEMKALKEANKQQARKIAELEEAIKRMGADMTDEVSVEMVEEPPAKRKIPDGSRFRRLEENQDLRQEFKSLSARVDRLEEKVDSLDNRLTSMENQFMAIKSQTGPTMAATLKVWIWNCTGLGNKKSTLQQYVRNQTRKPDVIMVQETINQEPKLSGYRVHAKGPEQGQRGICTFVRRGVNSLEHDCKGNPKLEKQTVEIIVGKESIFLANVFSNPKQNRQSFKHLFHENLRRAGESTLVVAGDFNAQHTYWGHKAVTVKGRNLLQDATEADLQLITDPRQPTLMGRKSTDRDTTPDLVFTNEGETTWTNTKEDLGSDHFIVEIQIPLKGKKLQRAATAATREIETTEDTDGKMDSRLAHLIEAKQSITNRWRQQRLNRRLRKKIAELNKKIQEHCTKLSSQQWDDILNCMIRKAYKNALGLYASTNTEKMESLGVHNRLEEVIVAQRTSQVAWLEKTRTGRETLRKLKIEAQTGPEDRQVDSTAMGRLDIRPIPRHMHPVHDEGRRKARAQALTREHGEDSGTVHVDAARHGDHFAAAVVRAKDGGLVTAASIRTQKVRVAEEVAIALAASLPTVKVVLSDSMRALRNFMAGRISQAAARTLDNKSCGKVTIKWYPAHEEGNAVADAMARALGDRAGSQSSHYEPREYEEMLRTFRLDRQQQPAPHPNLTRKEAVVRREASQEADLPPELKDATESDNYEVQLQAIQQIAALLERQSPRRVLATT</sequence>
<evidence type="ECO:0000313" key="2">
    <source>
        <dbReference type="Proteomes" id="UP000805193"/>
    </source>
</evidence>
<keyword evidence="2" id="KW-1185">Reference proteome</keyword>
<protein>
    <submittedName>
        <fullName evidence="1">Uncharacterized protein</fullName>
    </submittedName>
</protein>
<evidence type="ECO:0000313" key="1">
    <source>
        <dbReference type="EMBL" id="KAG0444840.1"/>
    </source>
</evidence>
<proteinExistence type="predicted"/>
<gene>
    <name evidence="1" type="ORF">HPB47_013325</name>
</gene>
<comment type="caution">
    <text evidence="1">The sequence shown here is derived from an EMBL/GenBank/DDBJ whole genome shotgun (WGS) entry which is preliminary data.</text>
</comment>
<dbReference type="Proteomes" id="UP000805193">
    <property type="component" value="Unassembled WGS sequence"/>
</dbReference>